<evidence type="ECO:0000256" key="1">
    <source>
        <dbReference type="SAM" id="SignalP"/>
    </source>
</evidence>
<dbReference type="Pfam" id="PF11396">
    <property type="entry name" value="PepSY_like"/>
    <property type="match status" value="1"/>
</dbReference>
<organism evidence="3 4">
    <name type="scientific">Vitreoscilla massiliensis</name>
    <dbReference type="NCBI Taxonomy" id="1689272"/>
    <lineage>
        <taxon>Bacteria</taxon>
        <taxon>Pseudomonadati</taxon>
        <taxon>Pseudomonadota</taxon>
        <taxon>Betaproteobacteria</taxon>
        <taxon>Neisseriales</taxon>
        <taxon>Neisseriaceae</taxon>
        <taxon>Vitreoscilla</taxon>
    </lineage>
</organism>
<feature type="signal peptide" evidence="1">
    <location>
        <begin position="1"/>
        <end position="19"/>
    </location>
</feature>
<feature type="domain" description="Putative beta-lactamase-inhibitor-like PepSY-like" evidence="2">
    <location>
        <begin position="85"/>
        <end position="164"/>
    </location>
</feature>
<dbReference type="EMBL" id="CP091511">
    <property type="protein sequence ID" value="UOO90896.1"/>
    <property type="molecule type" value="Genomic_DNA"/>
</dbReference>
<dbReference type="InterPro" id="IPR021533">
    <property type="entry name" value="PepSY-like"/>
</dbReference>
<evidence type="ECO:0000313" key="3">
    <source>
        <dbReference type="EMBL" id="UOO90896.1"/>
    </source>
</evidence>
<evidence type="ECO:0000259" key="2">
    <source>
        <dbReference type="Pfam" id="PF11396"/>
    </source>
</evidence>
<accession>A0ABY4E560</accession>
<dbReference type="Gene3D" id="3.40.1420.30">
    <property type="match status" value="1"/>
</dbReference>
<keyword evidence="4" id="KW-1185">Reference proteome</keyword>
<dbReference type="RefSeq" id="WP_058305324.1">
    <property type="nucleotide sequence ID" value="NZ_CABKVG010000006.1"/>
</dbReference>
<feature type="chain" id="PRO_5046171651" evidence="1">
    <location>
        <begin position="20"/>
        <end position="167"/>
    </location>
</feature>
<dbReference type="SUPFAM" id="SSF160574">
    <property type="entry name" value="BT0923-like"/>
    <property type="match status" value="1"/>
</dbReference>
<protein>
    <submittedName>
        <fullName evidence="3">PepSY-like domain-containing protein</fullName>
    </submittedName>
</protein>
<proteinExistence type="predicted"/>
<sequence>MRKTVWLLSVLLTSAVAMADTVYLLDSAHPSAQSRAPKNSVQAAHLAPAAQQLPAAQAQWLQQQFASPLASYKIDRDERGVVVFETELRDGSEVDVDEHGVWRKVERRQGVAASLLPSAAQQYLQQYYPKQRIIQIERDDDDGHIEVDLQRGTELKFDATGRLLQAK</sequence>
<gene>
    <name evidence="3" type="ORF">LVJ82_08020</name>
</gene>
<reference evidence="3 4" key="1">
    <citation type="journal article" date="2022" name="Res Sq">
        <title>Evolution of multicellular longitudinally dividing oral cavity symbionts (Neisseriaceae).</title>
        <authorList>
            <person name="Nyongesa S."/>
            <person name="Weber P."/>
            <person name="Bernet E."/>
            <person name="Pullido F."/>
            <person name="Nieckarz M."/>
            <person name="Delaby M."/>
            <person name="Nieves C."/>
            <person name="Viehboeck T."/>
            <person name="Krause N."/>
            <person name="Rivera-Millot A."/>
            <person name="Nakamura A."/>
            <person name="Vischer N."/>
            <person name="VanNieuwenhze M."/>
            <person name="Brun Y."/>
            <person name="Cava F."/>
            <person name="Bulgheresi S."/>
            <person name="Veyrier F."/>
        </authorList>
    </citation>
    <scope>NUCLEOTIDE SEQUENCE [LARGE SCALE GENOMIC DNA]</scope>
    <source>
        <strain evidence="3 4">SN4</strain>
    </source>
</reference>
<dbReference type="Proteomes" id="UP000832011">
    <property type="component" value="Chromosome"/>
</dbReference>
<name>A0ABY4E560_9NEIS</name>
<evidence type="ECO:0000313" key="4">
    <source>
        <dbReference type="Proteomes" id="UP000832011"/>
    </source>
</evidence>
<keyword evidence="1" id="KW-0732">Signal</keyword>